<dbReference type="CDD" id="cd17324">
    <property type="entry name" value="MFS_NepI_like"/>
    <property type="match status" value="1"/>
</dbReference>
<proteinExistence type="predicted"/>
<evidence type="ECO:0000259" key="8">
    <source>
        <dbReference type="PROSITE" id="PS50850"/>
    </source>
</evidence>
<dbReference type="InterPro" id="IPR036259">
    <property type="entry name" value="MFS_trans_sf"/>
</dbReference>
<evidence type="ECO:0000256" key="4">
    <source>
        <dbReference type="ARBA" id="ARBA00022989"/>
    </source>
</evidence>
<dbReference type="RefSeq" id="WP_324278506.1">
    <property type="nucleotide sequence ID" value="NZ_CP141261.1"/>
</dbReference>
<dbReference type="SUPFAM" id="SSF103473">
    <property type="entry name" value="MFS general substrate transporter"/>
    <property type="match status" value="1"/>
</dbReference>
<keyword evidence="4 7" id="KW-1133">Transmembrane helix</keyword>
<dbReference type="Gene3D" id="3.30.450.40">
    <property type="match status" value="1"/>
</dbReference>
<dbReference type="InterPro" id="IPR029016">
    <property type="entry name" value="GAF-like_dom_sf"/>
</dbReference>
<dbReference type="PANTHER" id="PTHR43124">
    <property type="entry name" value="PURINE EFFLUX PUMP PBUE"/>
    <property type="match status" value="1"/>
</dbReference>
<comment type="subcellular location">
    <subcellularLocation>
        <location evidence="1">Cell membrane</location>
        <topology evidence="1">Multi-pass membrane protein</topology>
    </subcellularLocation>
</comment>
<protein>
    <submittedName>
        <fullName evidence="9">MFS transporter</fullName>
    </submittedName>
</protein>
<feature type="region of interest" description="Disordered" evidence="6">
    <location>
        <begin position="387"/>
        <end position="458"/>
    </location>
</feature>
<evidence type="ECO:0000313" key="10">
    <source>
        <dbReference type="Proteomes" id="UP001324287"/>
    </source>
</evidence>
<organism evidence="9 10">
    <name type="scientific">Blastococcus brunescens</name>
    <dbReference type="NCBI Taxonomy" id="1564165"/>
    <lineage>
        <taxon>Bacteria</taxon>
        <taxon>Bacillati</taxon>
        <taxon>Actinomycetota</taxon>
        <taxon>Actinomycetes</taxon>
        <taxon>Geodermatophilales</taxon>
        <taxon>Geodermatophilaceae</taxon>
        <taxon>Blastococcus</taxon>
    </lineage>
</organism>
<feature type="transmembrane region" description="Helical" evidence="7">
    <location>
        <begin position="628"/>
        <end position="648"/>
    </location>
</feature>
<dbReference type="PROSITE" id="PS50850">
    <property type="entry name" value="MFS"/>
    <property type="match status" value="1"/>
</dbReference>
<keyword evidence="3 7" id="KW-0812">Transmembrane</keyword>
<feature type="compositionally biased region" description="Basic residues" evidence="6">
    <location>
        <begin position="420"/>
        <end position="446"/>
    </location>
</feature>
<sequence length="719" mass="76198">MPVIRRLLVEDAEDDRMIVAVTDAGGRMLWVEGDSVLRSRAAGMHFVEGARWAEEVVGTNAPGTALAVDHAVQIYGSEHYRRPVQPWSCSAAPVHDPVTGVLLGAIDVTGGEHVASPHVLTLVRATVAAVESELRWQHREHLQRSAGRRPPPLQRLVPRLDVLGRERARLTLPAGPVELSLRHSELLLLLAEAAAAGEGRTAVQLAAECHPGEAAEVTVRAELSRLRRLVGADLVGSRPYRLLGRVDTDLDRVRRLLARGAVGEALERYPGAVLPGSRAPGSPSPGSGWARWSGRRSCAAAAPSCSCATRSCPRPATTCRCGRPAWTGCPRAPRAGPRRPSTCCVSGEDPGSAEPRLAGSGNAVRRRALGSPRECCAPVRAVRRGCPVPEHRQDRGGHRRAGARRVRDRHDRVRDDGGAARHRRRRGCEHPLGRPRHLRLRRRGRDRRSGDRGAERPPPRRALLVGLMAALLVGNVLTALAPGYRTLLVARLLAGLPHGAYFGVASLVAASLVAPRLRGRAVSSVMLGLSVALVAGVPAATWLGQTAGWRSAYWLVVVLAAATMAAVLAVVPSTPGRPEATVRGELGALRRPQVLLTLGIGIVGFGGMFALYSYIAPLVTDVAELSRGTLPVVLFVYGIGGVVGTALAGRLGDWALFPSVAGSLIALMVVLAVTAVVAPWAPGLVVGVLLVSISGSTLAILLQLRLMETAGRPRCSGPR</sequence>
<evidence type="ECO:0000313" key="9">
    <source>
        <dbReference type="EMBL" id="WRL67199.1"/>
    </source>
</evidence>
<feature type="transmembrane region" description="Helical" evidence="7">
    <location>
        <begin position="496"/>
        <end position="514"/>
    </location>
</feature>
<evidence type="ECO:0000256" key="2">
    <source>
        <dbReference type="ARBA" id="ARBA00022475"/>
    </source>
</evidence>
<dbReference type="Pfam" id="PF07690">
    <property type="entry name" value="MFS_1"/>
    <property type="match status" value="1"/>
</dbReference>
<dbReference type="InterPro" id="IPR020846">
    <property type="entry name" value="MFS_dom"/>
</dbReference>
<feature type="compositionally biased region" description="Basic and acidic residues" evidence="6">
    <location>
        <begin position="447"/>
        <end position="458"/>
    </location>
</feature>
<feature type="compositionally biased region" description="Basic and acidic residues" evidence="6">
    <location>
        <begin position="408"/>
        <end position="419"/>
    </location>
</feature>
<dbReference type="Proteomes" id="UP001324287">
    <property type="component" value="Chromosome"/>
</dbReference>
<feature type="domain" description="Major facilitator superfamily (MFS) profile" evidence="8">
    <location>
        <begin position="354"/>
        <end position="719"/>
    </location>
</feature>
<dbReference type="InterPro" id="IPR050189">
    <property type="entry name" value="MFS_Efflux_Transporters"/>
</dbReference>
<accession>A0ABZ1B8Y8</accession>
<keyword evidence="2" id="KW-1003">Cell membrane</keyword>
<evidence type="ECO:0000256" key="6">
    <source>
        <dbReference type="SAM" id="MobiDB-lite"/>
    </source>
</evidence>
<keyword evidence="10" id="KW-1185">Reference proteome</keyword>
<feature type="compositionally biased region" description="Basic residues" evidence="6">
    <location>
        <begin position="397"/>
        <end position="407"/>
    </location>
</feature>
<keyword evidence="5 7" id="KW-0472">Membrane</keyword>
<feature type="transmembrane region" description="Helical" evidence="7">
    <location>
        <begin position="655"/>
        <end position="678"/>
    </location>
</feature>
<feature type="transmembrane region" description="Helical" evidence="7">
    <location>
        <begin position="521"/>
        <end position="540"/>
    </location>
</feature>
<dbReference type="InterPro" id="IPR011701">
    <property type="entry name" value="MFS"/>
</dbReference>
<dbReference type="PANTHER" id="PTHR43124:SF3">
    <property type="entry name" value="CHLORAMPHENICOL EFFLUX PUMP RV0191"/>
    <property type="match status" value="1"/>
</dbReference>
<feature type="transmembrane region" description="Helical" evidence="7">
    <location>
        <begin position="462"/>
        <end position="484"/>
    </location>
</feature>
<feature type="transmembrane region" description="Helical" evidence="7">
    <location>
        <begin position="684"/>
        <end position="704"/>
    </location>
</feature>
<reference evidence="9 10" key="1">
    <citation type="submission" date="2023-12" db="EMBL/GenBank/DDBJ databases">
        <title>Blastococcus brunescens sp. nov., an actonobacterium isolated from sandstone collected in sahara desert.</title>
        <authorList>
            <person name="Gtari M."/>
            <person name="Ghodhbane F."/>
        </authorList>
    </citation>
    <scope>NUCLEOTIDE SEQUENCE [LARGE SCALE GENOMIC DNA]</scope>
    <source>
        <strain evidence="9 10">BMG 8361</strain>
    </source>
</reference>
<evidence type="ECO:0000256" key="1">
    <source>
        <dbReference type="ARBA" id="ARBA00004651"/>
    </source>
</evidence>
<feature type="region of interest" description="Disordered" evidence="6">
    <location>
        <begin position="332"/>
        <end position="364"/>
    </location>
</feature>
<evidence type="ECO:0000256" key="3">
    <source>
        <dbReference type="ARBA" id="ARBA00022692"/>
    </source>
</evidence>
<dbReference type="Gene3D" id="1.20.1250.20">
    <property type="entry name" value="MFS general substrate transporter like domains"/>
    <property type="match status" value="1"/>
</dbReference>
<dbReference type="EMBL" id="CP141261">
    <property type="protein sequence ID" value="WRL67199.1"/>
    <property type="molecule type" value="Genomic_DNA"/>
</dbReference>
<evidence type="ECO:0000256" key="5">
    <source>
        <dbReference type="ARBA" id="ARBA00023136"/>
    </source>
</evidence>
<feature type="transmembrane region" description="Helical" evidence="7">
    <location>
        <begin position="594"/>
        <end position="616"/>
    </location>
</feature>
<evidence type="ECO:0000256" key="7">
    <source>
        <dbReference type="SAM" id="Phobius"/>
    </source>
</evidence>
<name>A0ABZ1B8Y8_9ACTN</name>
<gene>
    <name evidence="9" type="ORF">U6N30_28065</name>
</gene>
<feature type="transmembrane region" description="Helical" evidence="7">
    <location>
        <begin position="552"/>
        <end position="573"/>
    </location>
</feature>